<evidence type="ECO:0000313" key="2">
    <source>
        <dbReference type="EMBL" id="MFC0271963.1"/>
    </source>
</evidence>
<dbReference type="SMART" id="SM01118">
    <property type="entry name" value="CYTH"/>
    <property type="match status" value="1"/>
</dbReference>
<proteinExistence type="predicted"/>
<name>A0ABV6GES0_9BACI</name>
<gene>
    <name evidence="2" type="ORF">ACFFIX_10920</name>
</gene>
<dbReference type="SUPFAM" id="SSF55154">
    <property type="entry name" value="CYTH-like phosphatases"/>
    <property type="match status" value="1"/>
</dbReference>
<dbReference type="RefSeq" id="WP_378933804.1">
    <property type="nucleotide sequence ID" value="NZ_JBHLVO010000007.1"/>
</dbReference>
<reference evidence="2 3" key="1">
    <citation type="submission" date="2024-09" db="EMBL/GenBank/DDBJ databases">
        <authorList>
            <person name="Sun Q."/>
            <person name="Mori K."/>
        </authorList>
    </citation>
    <scope>NUCLEOTIDE SEQUENCE [LARGE SCALE GENOMIC DNA]</scope>
    <source>
        <strain evidence="2 3">CCM 7228</strain>
    </source>
</reference>
<dbReference type="Proteomes" id="UP001589854">
    <property type="component" value="Unassembled WGS sequence"/>
</dbReference>
<organism evidence="2 3">
    <name type="scientific">Metabacillus herbersteinensis</name>
    <dbReference type="NCBI Taxonomy" id="283816"/>
    <lineage>
        <taxon>Bacteria</taxon>
        <taxon>Bacillati</taxon>
        <taxon>Bacillota</taxon>
        <taxon>Bacilli</taxon>
        <taxon>Bacillales</taxon>
        <taxon>Bacillaceae</taxon>
        <taxon>Metabacillus</taxon>
    </lineage>
</organism>
<dbReference type="PROSITE" id="PS51707">
    <property type="entry name" value="CYTH"/>
    <property type="match status" value="1"/>
</dbReference>
<sequence>MSQEIEIEFKNILTKEEFIQLKTHFTLHNSDFSLQENHYFDTPLFSLKNHGAALRIRQKQDNYVLTLKEPADIGLLETHQFLSNEEAKYMMKTGLILDGPVKDQLVSLGIAPDQLTYFGSLVTDRAEKKVEEGLIVLDHSRYLSVEDYEVEFEVKEEEAGKQAFLKILKELSIPIRPTKNKIRRFYDQKYHSEKS</sequence>
<dbReference type="InterPro" id="IPR009195">
    <property type="entry name" value="Uncharacterised_YjbK"/>
</dbReference>
<dbReference type="Pfam" id="PF01928">
    <property type="entry name" value="CYTH"/>
    <property type="match status" value="1"/>
</dbReference>
<dbReference type="InterPro" id="IPR023577">
    <property type="entry name" value="CYTH_domain"/>
</dbReference>
<evidence type="ECO:0000313" key="3">
    <source>
        <dbReference type="Proteomes" id="UP001589854"/>
    </source>
</evidence>
<dbReference type="PIRSF" id="PIRSF012526">
    <property type="entry name" value="CYTH_UCP012526"/>
    <property type="match status" value="1"/>
</dbReference>
<feature type="domain" description="CYTH" evidence="1">
    <location>
        <begin position="4"/>
        <end position="192"/>
    </location>
</feature>
<dbReference type="CDD" id="cd07762">
    <property type="entry name" value="CYTH-like_Pase_1"/>
    <property type="match status" value="1"/>
</dbReference>
<dbReference type="InterPro" id="IPR033469">
    <property type="entry name" value="CYTH-like_dom_sf"/>
</dbReference>
<evidence type="ECO:0000259" key="1">
    <source>
        <dbReference type="PROSITE" id="PS51707"/>
    </source>
</evidence>
<keyword evidence="3" id="KW-1185">Reference proteome</keyword>
<accession>A0ABV6GES0</accession>
<protein>
    <submittedName>
        <fullName evidence="2">CYTH domain-containing protein</fullName>
    </submittedName>
</protein>
<dbReference type="Gene3D" id="2.40.320.10">
    <property type="entry name" value="Hypothetical Protein Pfu-838710-001"/>
    <property type="match status" value="1"/>
</dbReference>
<dbReference type="EMBL" id="JBHLVO010000007">
    <property type="protein sequence ID" value="MFC0271963.1"/>
    <property type="molecule type" value="Genomic_DNA"/>
</dbReference>
<comment type="caution">
    <text evidence="2">The sequence shown here is derived from an EMBL/GenBank/DDBJ whole genome shotgun (WGS) entry which is preliminary data.</text>
</comment>